<dbReference type="STRING" id="579405.Dd703_3073"/>
<dbReference type="GO" id="GO:0016887">
    <property type="term" value="F:ATP hydrolysis activity"/>
    <property type="evidence" value="ECO:0007669"/>
    <property type="project" value="InterPro"/>
</dbReference>
<protein>
    <submittedName>
        <fullName evidence="2">ATPase</fullName>
    </submittedName>
</protein>
<evidence type="ECO:0000313" key="2">
    <source>
        <dbReference type="EMBL" id="ACS86844.1"/>
    </source>
</evidence>
<dbReference type="FunFam" id="3.40.50.300:FF:002534">
    <property type="entry name" value="Putative RecF protein"/>
    <property type="match status" value="1"/>
</dbReference>
<dbReference type="GO" id="GO:0000731">
    <property type="term" value="P:DNA synthesis involved in DNA repair"/>
    <property type="evidence" value="ECO:0007669"/>
    <property type="project" value="TreeGrafter"/>
</dbReference>
<dbReference type="eggNOG" id="COG4637">
    <property type="taxonomic scope" value="Bacteria"/>
</dbReference>
<keyword evidence="3" id="KW-1185">Reference proteome</keyword>
<dbReference type="Proteomes" id="UP000002734">
    <property type="component" value="Chromosome"/>
</dbReference>
<dbReference type="KEGG" id="dda:Dd703_3073"/>
<sequence length="388" mass="42833">MLTSLSIANYRSIRDLTLPLGSLNIITGENGSGKSNLYKALRLLAETAKGGVINSLAEEGGLASTYWAGPENITSGMRRGDTPIEGLQRNQTLRLKLGFASDSFGYAITLGLPTPTRSAFSRDPEIKCEAIFNGAYYRPASSLVERRGNVIKVRPGRQWQVVSQHVPVYGSMFDQLADPISAPEVFHVREMIRNWRFYDHFRTDKDAPARQIQLGTRSPVLHHDGRDLAAAIQTIVEIGDPQALANAIDDAFPGSRLEVISHNDGRFSLAFYQKGLLRPLSGAELSDGTLRFILWVAALLTPRPPELMVLNEPETSLHPDLLPALARLILQASQRSQIWVISHANRLIHTLVDHPDGQSLELIKELGQTKIKGQGMLDSPAWHWPSEG</sequence>
<dbReference type="PANTHER" id="PTHR32182">
    <property type="entry name" value="DNA REPLICATION AND REPAIR PROTEIN RECF"/>
    <property type="match status" value="1"/>
</dbReference>
<dbReference type="AlphaFoldDB" id="C6CCK1"/>
<feature type="domain" description="ATPase AAA-type core" evidence="1">
    <location>
        <begin position="23"/>
        <end position="343"/>
    </location>
</feature>
<organism evidence="2 3">
    <name type="scientific">Musicola paradisiaca (strain Ech703)</name>
    <name type="common">Dickeya paradisiaca</name>
    <name type="synonym">Dickeya dadantii</name>
    <dbReference type="NCBI Taxonomy" id="579405"/>
    <lineage>
        <taxon>Bacteria</taxon>
        <taxon>Pseudomonadati</taxon>
        <taxon>Pseudomonadota</taxon>
        <taxon>Gammaproteobacteria</taxon>
        <taxon>Enterobacterales</taxon>
        <taxon>Pectobacteriaceae</taxon>
        <taxon>Musicola</taxon>
    </lineage>
</organism>
<dbReference type="SUPFAM" id="SSF52540">
    <property type="entry name" value="P-loop containing nucleoside triphosphate hydrolases"/>
    <property type="match status" value="1"/>
</dbReference>
<accession>C6CCK1</accession>
<dbReference type="RefSeq" id="WP_015854745.1">
    <property type="nucleotide sequence ID" value="NC_012880.1"/>
</dbReference>
<dbReference type="InterPro" id="IPR014555">
    <property type="entry name" value="RecF-like"/>
</dbReference>
<dbReference type="GO" id="GO:0005524">
    <property type="term" value="F:ATP binding"/>
    <property type="evidence" value="ECO:0007669"/>
    <property type="project" value="InterPro"/>
</dbReference>
<evidence type="ECO:0000259" key="1">
    <source>
        <dbReference type="Pfam" id="PF13304"/>
    </source>
</evidence>
<dbReference type="PIRSF" id="PIRSF029347">
    <property type="entry name" value="RecF"/>
    <property type="match status" value="1"/>
</dbReference>
<dbReference type="FunFam" id="3.40.50.300:FF:002708">
    <property type="entry name" value="FeS assembly ATPase SufC"/>
    <property type="match status" value="1"/>
</dbReference>
<dbReference type="GO" id="GO:0006302">
    <property type="term" value="P:double-strand break repair"/>
    <property type="evidence" value="ECO:0007669"/>
    <property type="project" value="TreeGrafter"/>
</dbReference>
<name>C6CCK1_MUSP7</name>
<dbReference type="EMBL" id="CP001654">
    <property type="protein sequence ID" value="ACS86844.1"/>
    <property type="molecule type" value="Genomic_DNA"/>
</dbReference>
<dbReference type="Gene3D" id="3.40.50.300">
    <property type="entry name" value="P-loop containing nucleotide triphosphate hydrolases"/>
    <property type="match status" value="2"/>
</dbReference>
<dbReference type="PANTHER" id="PTHR32182:SF25">
    <property type="entry name" value="SLR1056 PROTEIN"/>
    <property type="match status" value="1"/>
</dbReference>
<reference evidence="2" key="1">
    <citation type="submission" date="2009-06" db="EMBL/GenBank/DDBJ databases">
        <title>Complete sequence of Dickeya dadantii Ech703.</title>
        <authorList>
            <consortium name="US DOE Joint Genome Institute"/>
            <person name="Lucas S."/>
            <person name="Copeland A."/>
            <person name="Lapidus A."/>
            <person name="Glavina del Rio T."/>
            <person name="Dalin E."/>
            <person name="Tice H."/>
            <person name="Bruce D."/>
            <person name="Goodwin L."/>
            <person name="Pitluck S."/>
            <person name="Chertkov O."/>
            <person name="Brettin T."/>
            <person name="Detter J.C."/>
            <person name="Han C."/>
            <person name="Larimer F."/>
            <person name="Land M."/>
            <person name="Hauser L."/>
            <person name="Kyrpides N."/>
            <person name="Mikhailova N."/>
            <person name="Balakrishnan V."/>
            <person name="Glasner J."/>
            <person name="Perna N.T."/>
        </authorList>
    </citation>
    <scope>NUCLEOTIDE SEQUENCE [LARGE SCALE GENOMIC DNA]</scope>
    <source>
        <strain evidence="2">Ech703</strain>
    </source>
</reference>
<dbReference type="InterPro" id="IPR027417">
    <property type="entry name" value="P-loop_NTPase"/>
</dbReference>
<dbReference type="Pfam" id="PF13304">
    <property type="entry name" value="AAA_21"/>
    <property type="match status" value="1"/>
</dbReference>
<gene>
    <name evidence="2" type="ordered locus">Dd703_3073</name>
</gene>
<dbReference type="HOGENOM" id="CLU_035814_1_0_6"/>
<dbReference type="InterPro" id="IPR003959">
    <property type="entry name" value="ATPase_AAA_core"/>
</dbReference>
<proteinExistence type="predicted"/>
<evidence type="ECO:0000313" key="3">
    <source>
        <dbReference type="Proteomes" id="UP000002734"/>
    </source>
</evidence>